<dbReference type="PANTHER" id="PTHR33219:SF14">
    <property type="entry name" value="PROTEIN COFACTOR ASSEMBLY OF COMPLEX C SUBUNIT B CCB3, CHLOROPLASTIC-RELATED"/>
    <property type="match status" value="1"/>
</dbReference>
<protein>
    <submittedName>
        <fullName evidence="3">YggT family protein</fullName>
    </submittedName>
</protein>
<sequence>MLLTAFYRLVDIYSWLIVAAAVLSWFSTAEGVVEDIRGALLTLTEPYVGLFRRFVPPLGGVDFSPVLAILVLEVILRLMQRILI</sequence>
<keyword evidence="2" id="KW-0472">Membrane</keyword>
<dbReference type="EMBL" id="FNWT01000005">
    <property type="protein sequence ID" value="SEH53656.1"/>
    <property type="molecule type" value="Genomic_DNA"/>
</dbReference>
<dbReference type="Proteomes" id="UP000199135">
    <property type="component" value="Unassembled WGS sequence"/>
</dbReference>
<proteinExistence type="inferred from homology"/>
<comment type="caution">
    <text evidence="3">The sequence shown here is derived from an EMBL/GenBank/DDBJ whole genome shotgun (WGS) entry which is preliminary data.</text>
</comment>
<keyword evidence="2" id="KW-1133">Transmembrane helix</keyword>
<reference evidence="3 4" key="1">
    <citation type="submission" date="2016-10" db="EMBL/GenBank/DDBJ databases">
        <authorList>
            <person name="Varghese N."/>
            <person name="Submissions S."/>
        </authorList>
    </citation>
    <scope>NUCLEOTIDE SEQUENCE [LARGE SCALE GENOMIC DNA]</scope>
    <source>
        <strain evidence="3 4">WCP15</strain>
    </source>
</reference>
<name>A0A1H6IVJ5_9ACTN</name>
<evidence type="ECO:0000256" key="1">
    <source>
        <dbReference type="ARBA" id="ARBA00010894"/>
    </source>
</evidence>
<comment type="similarity">
    <text evidence="1">Belongs to the YggT family.</text>
</comment>
<dbReference type="PANTHER" id="PTHR33219">
    <property type="entry name" value="YLMG HOMOLOG PROTEIN 2, CHLOROPLASTIC"/>
    <property type="match status" value="1"/>
</dbReference>
<evidence type="ECO:0000313" key="3">
    <source>
        <dbReference type="EMBL" id="SEH53656.1"/>
    </source>
</evidence>
<dbReference type="InterPro" id="IPR003425">
    <property type="entry name" value="CCB3/YggT"/>
</dbReference>
<accession>A0A1H6IVJ5</accession>
<evidence type="ECO:0000313" key="4">
    <source>
        <dbReference type="Proteomes" id="UP000199135"/>
    </source>
</evidence>
<dbReference type="Pfam" id="PF02325">
    <property type="entry name" value="CCB3_YggT"/>
    <property type="match status" value="1"/>
</dbReference>
<feature type="transmembrane region" description="Helical" evidence="2">
    <location>
        <begin position="55"/>
        <end position="76"/>
    </location>
</feature>
<keyword evidence="4" id="KW-1185">Reference proteome</keyword>
<organism evidence="3 4">
    <name type="scientific">Parafannyhessea umbonata</name>
    <dbReference type="NCBI Taxonomy" id="604330"/>
    <lineage>
        <taxon>Bacteria</taxon>
        <taxon>Bacillati</taxon>
        <taxon>Actinomycetota</taxon>
        <taxon>Coriobacteriia</taxon>
        <taxon>Coriobacteriales</taxon>
        <taxon>Atopobiaceae</taxon>
        <taxon>Parafannyhessea</taxon>
    </lineage>
</organism>
<evidence type="ECO:0000256" key="2">
    <source>
        <dbReference type="SAM" id="Phobius"/>
    </source>
</evidence>
<keyword evidence="2" id="KW-0812">Transmembrane</keyword>
<dbReference type="RefSeq" id="WP_078686708.1">
    <property type="nucleotide sequence ID" value="NZ_FNWT01000005.1"/>
</dbReference>
<gene>
    <name evidence="3" type="ORF">SAMN05216447_1053</name>
</gene>